<dbReference type="Proteomes" id="UP000185904">
    <property type="component" value="Unassembled WGS sequence"/>
</dbReference>
<sequence>MPPGGSGSNNDGHGLRNTEDTSPPLPTARKRLAYQKRLHIRRLQQGVLAIRVSMLRLDQVEEDMLMDEEDAEAMEEELHELAVSMGEISIELSHIVSEIDRDNLSAARLAQQPQANAEAPRVVGQTNGELQSEAVNEQTKRAGVLDDLISAIFPSNVSEDEGVAGEQWLQVDRNSLLRFLDDQAAGR</sequence>
<feature type="region of interest" description="Disordered" evidence="1">
    <location>
        <begin position="1"/>
        <end position="27"/>
    </location>
</feature>
<dbReference type="RefSeq" id="XP_022494173.1">
    <property type="nucleotide sequence ID" value="XM_022649856.1"/>
</dbReference>
<accession>A0A178BPS3</accession>
<proteinExistence type="predicted"/>
<dbReference type="AlphaFoldDB" id="A0A178BPS3"/>
<dbReference type="GeneID" id="34594988"/>
<evidence type="ECO:0000313" key="2">
    <source>
        <dbReference type="EMBL" id="OAL19650.1"/>
    </source>
</evidence>
<evidence type="ECO:0000256" key="1">
    <source>
        <dbReference type="SAM" id="MobiDB-lite"/>
    </source>
</evidence>
<comment type="caution">
    <text evidence="2">The sequence shown here is derived from an EMBL/GenBank/DDBJ whole genome shotgun (WGS) entry which is preliminary data.</text>
</comment>
<gene>
    <name evidence="2" type="ORF">AYO20_11610</name>
</gene>
<organism evidence="2 3">
    <name type="scientific">Fonsecaea nubica</name>
    <dbReference type="NCBI Taxonomy" id="856822"/>
    <lineage>
        <taxon>Eukaryota</taxon>
        <taxon>Fungi</taxon>
        <taxon>Dikarya</taxon>
        <taxon>Ascomycota</taxon>
        <taxon>Pezizomycotina</taxon>
        <taxon>Eurotiomycetes</taxon>
        <taxon>Chaetothyriomycetidae</taxon>
        <taxon>Chaetothyriales</taxon>
        <taxon>Herpotrichiellaceae</taxon>
        <taxon>Fonsecaea</taxon>
    </lineage>
</organism>
<dbReference type="EMBL" id="LVCJ01000171">
    <property type="protein sequence ID" value="OAL19650.1"/>
    <property type="molecule type" value="Genomic_DNA"/>
</dbReference>
<keyword evidence="3" id="KW-1185">Reference proteome</keyword>
<evidence type="ECO:0000313" key="3">
    <source>
        <dbReference type="Proteomes" id="UP000185904"/>
    </source>
</evidence>
<reference evidence="2 3" key="1">
    <citation type="submission" date="2016-03" db="EMBL/GenBank/DDBJ databases">
        <title>The draft genome sequence of Fonsecaea nubica causative agent of cutaneous subcutaneous infection in human host.</title>
        <authorList>
            <person name="Costa F."/>
            <person name="Sybren D.H."/>
            <person name="Raittz R.T."/>
            <person name="Weiss V.A."/>
            <person name="Leao A.C."/>
            <person name="Gomes R."/>
            <person name="De Souza E.M."/>
            <person name="Pedrosa F.O."/>
            <person name="Steffens M.B."/>
            <person name="Bombassaro A."/>
            <person name="Tadra-Sfeir M.Z."/>
            <person name="Moreno L.F."/>
            <person name="Najafzadeh M.J."/>
            <person name="Felipe M.S."/>
            <person name="Teixeira M."/>
            <person name="Sun J."/>
            <person name="Xi L."/>
            <person name="Castro M.A."/>
            <person name="Vicente V.A."/>
        </authorList>
    </citation>
    <scope>NUCLEOTIDE SEQUENCE [LARGE SCALE GENOMIC DNA]</scope>
    <source>
        <strain evidence="2 3">CBS 269.64</strain>
    </source>
</reference>
<name>A0A178BPS3_9EURO</name>
<protein>
    <submittedName>
        <fullName evidence="2">Uncharacterized protein</fullName>
    </submittedName>
</protein>